<keyword evidence="2" id="KW-1185">Reference proteome</keyword>
<comment type="caution">
    <text evidence="1">The sequence shown here is derived from an EMBL/GenBank/DDBJ whole genome shotgun (WGS) entry which is preliminary data.</text>
</comment>
<reference evidence="1 2" key="1">
    <citation type="submission" date="2017-12" db="EMBL/GenBank/DDBJ databases">
        <authorList>
            <person name="Pombert J.-F."/>
            <person name="Haag K.L."/>
            <person name="Ebert D."/>
        </authorList>
    </citation>
    <scope>NUCLEOTIDE SEQUENCE [LARGE SCALE GENOMIC DNA]</scope>
    <source>
        <strain evidence="1">BE-OM-2</strain>
    </source>
</reference>
<dbReference type="AlphaFoldDB" id="A0A4Q9LDX4"/>
<evidence type="ECO:0000313" key="1">
    <source>
        <dbReference type="EMBL" id="TBU06137.1"/>
    </source>
</evidence>
<name>A0A4Q9LDX4_9MICR</name>
<proteinExistence type="predicted"/>
<accession>A0A4Q9LDX4</accession>
<gene>
    <name evidence="1" type="ORF">CWI36_0509p0040</name>
</gene>
<evidence type="ECO:0000313" key="2">
    <source>
        <dbReference type="Proteomes" id="UP000291404"/>
    </source>
</evidence>
<organism evidence="1 2">
    <name type="scientific">Hamiltosporidium magnivora</name>
    <dbReference type="NCBI Taxonomy" id="148818"/>
    <lineage>
        <taxon>Eukaryota</taxon>
        <taxon>Fungi</taxon>
        <taxon>Fungi incertae sedis</taxon>
        <taxon>Microsporidia</taxon>
        <taxon>Dubosqiidae</taxon>
        <taxon>Hamiltosporidium</taxon>
    </lineage>
</organism>
<protein>
    <submittedName>
        <fullName evidence="1">Uncharacterized protein</fullName>
    </submittedName>
</protein>
<sequence length="107" mass="12280">MRRGRYALGISVWFNDLSVSIIREGEDFLRFFIFVEMSGWCEVLEWNGGGDIKGYVGGIWLYSSMVKSVITIDRLDGSMVKRVIDNVHRYRGVIDMYVLVKGVSYKG</sequence>
<dbReference type="Proteomes" id="UP000291404">
    <property type="component" value="Unassembled WGS sequence"/>
</dbReference>
<dbReference type="EMBL" id="PITI01000509">
    <property type="protein sequence ID" value="TBU06137.1"/>
    <property type="molecule type" value="Genomic_DNA"/>
</dbReference>
<dbReference type="VEuPathDB" id="MicrosporidiaDB:CWI36_0509p0040"/>